<dbReference type="Proteomes" id="UP001430953">
    <property type="component" value="Unassembled WGS sequence"/>
</dbReference>
<accession>A0AAW2FM83</accession>
<proteinExistence type="predicted"/>
<organism evidence="1 2">
    <name type="scientific">Cardiocondyla obscurior</name>
    <dbReference type="NCBI Taxonomy" id="286306"/>
    <lineage>
        <taxon>Eukaryota</taxon>
        <taxon>Metazoa</taxon>
        <taxon>Ecdysozoa</taxon>
        <taxon>Arthropoda</taxon>
        <taxon>Hexapoda</taxon>
        <taxon>Insecta</taxon>
        <taxon>Pterygota</taxon>
        <taxon>Neoptera</taxon>
        <taxon>Endopterygota</taxon>
        <taxon>Hymenoptera</taxon>
        <taxon>Apocrita</taxon>
        <taxon>Aculeata</taxon>
        <taxon>Formicoidea</taxon>
        <taxon>Formicidae</taxon>
        <taxon>Myrmicinae</taxon>
        <taxon>Cardiocondyla</taxon>
    </lineage>
</organism>
<dbReference type="AlphaFoldDB" id="A0AAW2FM83"/>
<evidence type="ECO:0000313" key="2">
    <source>
        <dbReference type="Proteomes" id="UP001430953"/>
    </source>
</evidence>
<reference evidence="1 2" key="1">
    <citation type="submission" date="2023-03" db="EMBL/GenBank/DDBJ databases">
        <title>High recombination rates correlate with genetic variation in Cardiocondyla obscurior ants.</title>
        <authorList>
            <person name="Errbii M."/>
        </authorList>
    </citation>
    <scope>NUCLEOTIDE SEQUENCE [LARGE SCALE GENOMIC DNA]</scope>
    <source>
        <strain evidence="1">Alpha-2009</strain>
        <tissue evidence="1">Whole body</tissue>
    </source>
</reference>
<dbReference type="EMBL" id="JADYXP020000010">
    <property type="protein sequence ID" value="KAL0116315.1"/>
    <property type="molecule type" value="Genomic_DNA"/>
</dbReference>
<name>A0AAW2FM83_9HYME</name>
<comment type="caution">
    <text evidence="1">The sequence shown here is derived from an EMBL/GenBank/DDBJ whole genome shotgun (WGS) entry which is preliminary data.</text>
</comment>
<sequence>MRAFVRACVRVYVCVCVRAWYVYMPSLRMLRFARCSDPVVTLRTGTQELDDVTPLFYIFTDLIVALPCSRAGPHAVRPSFASSSCTSLSLSTVEVSAKDCYTSLYICIYTRASERAERARARTASKGGSAGACQGRPEYNRLAMRALRKAGNGVEN</sequence>
<keyword evidence="2" id="KW-1185">Reference proteome</keyword>
<gene>
    <name evidence="1" type="ORF">PUN28_011260</name>
</gene>
<evidence type="ECO:0000313" key="1">
    <source>
        <dbReference type="EMBL" id="KAL0116315.1"/>
    </source>
</evidence>
<protein>
    <submittedName>
        <fullName evidence="1">Uncharacterized protein</fullName>
    </submittedName>
</protein>